<comment type="caution">
    <text evidence="6">The sequence shown here is derived from an EMBL/GenBank/DDBJ whole genome shotgun (WGS) entry which is preliminary data.</text>
</comment>
<dbReference type="SUPFAM" id="SSF55890">
    <property type="entry name" value="Sporulation response regulatory protein Spo0B"/>
    <property type="match status" value="1"/>
</dbReference>
<dbReference type="RefSeq" id="WP_016839203.1">
    <property type="nucleotide sequence ID" value="NZ_JAAXPW010000005.1"/>
</dbReference>
<dbReference type="GO" id="GO:0042802">
    <property type="term" value="F:identical protein binding"/>
    <property type="evidence" value="ECO:0007669"/>
    <property type="project" value="TreeGrafter"/>
</dbReference>
<feature type="transmembrane region" description="Helical" evidence="4">
    <location>
        <begin position="53"/>
        <end position="68"/>
    </location>
</feature>
<dbReference type="PANTHER" id="PTHR40448:SF1">
    <property type="entry name" value="TWO-COMPONENT SENSOR HISTIDINE KINASE"/>
    <property type="match status" value="1"/>
</dbReference>
<evidence type="ECO:0000256" key="4">
    <source>
        <dbReference type="SAM" id="Phobius"/>
    </source>
</evidence>
<dbReference type="Gene3D" id="3.30.565.10">
    <property type="entry name" value="Histidine kinase-like ATPase, C-terminal domain"/>
    <property type="match status" value="1"/>
</dbReference>
<dbReference type="Pfam" id="PF14501">
    <property type="entry name" value="HATPase_c_5"/>
    <property type="match status" value="1"/>
</dbReference>
<reference evidence="6 7" key="1">
    <citation type="submission" date="2020-08" db="EMBL/GenBank/DDBJ databases">
        <title>Genomic Encyclopedia of Type Strains, Phase IV (KMG-IV): sequencing the most valuable type-strain genomes for metagenomic binning, comparative biology and taxonomic classification.</title>
        <authorList>
            <person name="Goeker M."/>
        </authorList>
    </citation>
    <scope>NUCLEOTIDE SEQUENCE [LARGE SCALE GENOMIC DNA]</scope>
    <source>
        <strain evidence="6 7">DSM 10633</strain>
    </source>
</reference>
<feature type="transmembrane region" description="Helical" evidence="4">
    <location>
        <begin position="141"/>
        <end position="161"/>
    </location>
</feature>
<proteinExistence type="predicted"/>
<keyword evidence="2 6" id="KW-0808">Transferase</keyword>
<sequence>MKLVLIMIELILIVWAVTYTSQIKLRMKQILFFALTVFCPTSFIFLWVGQWQGIIYFIVSSLIYFFLLTKKFIILIQLCFFIIIGILVDNLAQYIMQSLSINFLPGVLDQYCFFIVLFIISVFIYRYFHKKFITLLPEIKSAIKFIFFVVIVTMVTFYINIYLTDYLSKDTVLIFNIVIQITYFVIMLFILSLTILNIKKQHDIQKIEFENNQFNSYMESLELINNDMQKFRHDYNNILFTMQGYIEINDFEGLKEYFKQHIFSTEMNTLKRNQLLANLSKMKVTGIKGLLLTKILQAEKENISINIEIPEDIEDIHMNVIDLARILGIFLDNAIEANYQSNQKINFDSEIDIAFIKTNDDSLMIIIENTFYDEEVDLENIFEDGFSTKGKNRGKGLSNVKSILKNYPNVKLNTTVNDYNFTQILEIKNIHSKKLIKVER</sequence>
<feature type="transmembrane region" description="Helical" evidence="4">
    <location>
        <begin position="75"/>
        <end position="96"/>
    </location>
</feature>
<dbReference type="InterPro" id="IPR032834">
    <property type="entry name" value="NatK-like_C"/>
</dbReference>
<evidence type="ECO:0000256" key="1">
    <source>
        <dbReference type="ARBA" id="ARBA00022553"/>
    </source>
</evidence>
<keyword evidence="4" id="KW-0812">Transmembrane</keyword>
<keyword evidence="3 6" id="KW-0418">Kinase</keyword>
<dbReference type="AlphaFoldDB" id="A0A840PUS9"/>
<dbReference type="InterPro" id="IPR036890">
    <property type="entry name" value="HATPase_C_sf"/>
</dbReference>
<keyword evidence="4" id="KW-0472">Membrane</keyword>
<name>A0A840PUS9_URETH</name>
<keyword evidence="4" id="KW-1133">Transmembrane helix</keyword>
<dbReference type="EMBL" id="JACHGZ010000007">
    <property type="protein sequence ID" value="MBB5148492.1"/>
    <property type="molecule type" value="Genomic_DNA"/>
</dbReference>
<evidence type="ECO:0000256" key="3">
    <source>
        <dbReference type="ARBA" id="ARBA00022777"/>
    </source>
</evidence>
<dbReference type="EC" id="2.7.13.-" evidence="6"/>
<dbReference type="Proteomes" id="UP000557217">
    <property type="component" value="Unassembled WGS sequence"/>
</dbReference>
<keyword evidence="1" id="KW-0597">Phosphoprotein</keyword>
<dbReference type="SUPFAM" id="SSF55874">
    <property type="entry name" value="ATPase domain of HSP90 chaperone/DNA topoisomerase II/histidine kinase"/>
    <property type="match status" value="1"/>
</dbReference>
<evidence type="ECO:0000256" key="2">
    <source>
        <dbReference type="ARBA" id="ARBA00022679"/>
    </source>
</evidence>
<gene>
    <name evidence="6" type="ORF">HNR36_000878</name>
</gene>
<feature type="transmembrane region" description="Helical" evidence="4">
    <location>
        <begin position="30"/>
        <end position="47"/>
    </location>
</feature>
<feature type="transmembrane region" description="Helical" evidence="4">
    <location>
        <begin position="173"/>
        <end position="196"/>
    </location>
</feature>
<evidence type="ECO:0000313" key="7">
    <source>
        <dbReference type="Proteomes" id="UP000557217"/>
    </source>
</evidence>
<feature type="transmembrane region" description="Helical" evidence="4">
    <location>
        <begin position="108"/>
        <end position="129"/>
    </location>
</feature>
<dbReference type="InterPro" id="IPR016120">
    <property type="entry name" value="Sig_transdc_His_kin_SpoOB"/>
</dbReference>
<dbReference type="PANTHER" id="PTHR40448">
    <property type="entry name" value="TWO-COMPONENT SENSOR HISTIDINE KINASE"/>
    <property type="match status" value="1"/>
</dbReference>
<evidence type="ECO:0000313" key="6">
    <source>
        <dbReference type="EMBL" id="MBB5148492.1"/>
    </source>
</evidence>
<accession>A0A840PUS9</accession>
<protein>
    <submittedName>
        <fullName evidence="6">Two-component system sensor histidine kinase AgrC</fullName>
        <ecNumber evidence="6">2.7.13.-</ecNumber>
    </submittedName>
</protein>
<feature type="transmembrane region" description="Helical" evidence="4">
    <location>
        <begin position="6"/>
        <end position="23"/>
    </location>
</feature>
<organism evidence="6 7">
    <name type="scientific">Ureibacillus thermosphaericus</name>
    <dbReference type="NCBI Taxonomy" id="51173"/>
    <lineage>
        <taxon>Bacteria</taxon>
        <taxon>Bacillati</taxon>
        <taxon>Bacillota</taxon>
        <taxon>Bacilli</taxon>
        <taxon>Bacillales</taxon>
        <taxon>Caryophanaceae</taxon>
        <taxon>Ureibacillus</taxon>
    </lineage>
</organism>
<evidence type="ECO:0000259" key="5">
    <source>
        <dbReference type="Pfam" id="PF14501"/>
    </source>
</evidence>
<dbReference type="GO" id="GO:0000155">
    <property type="term" value="F:phosphorelay sensor kinase activity"/>
    <property type="evidence" value="ECO:0007669"/>
    <property type="project" value="InterPro"/>
</dbReference>
<keyword evidence="7" id="KW-1185">Reference proteome</keyword>
<feature type="domain" description="Sensor histidine kinase NatK-like C-terminal" evidence="5">
    <location>
        <begin position="318"/>
        <end position="427"/>
    </location>
</feature>